<protein>
    <recommendedName>
        <fullName evidence="4">BZIP domain-containing protein</fullName>
    </recommendedName>
</protein>
<dbReference type="PANTHER" id="PTHR40621">
    <property type="entry name" value="TRANSCRIPTION FACTOR KAPC-RELATED"/>
    <property type="match status" value="1"/>
</dbReference>
<dbReference type="SUPFAM" id="SSF57959">
    <property type="entry name" value="Leucine zipper domain"/>
    <property type="match status" value="1"/>
</dbReference>
<dbReference type="Pfam" id="PF00170">
    <property type="entry name" value="bZIP_1"/>
    <property type="match status" value="1"/>
</dbReference>
<evidence type="ECO:0000313" key="6">
    <source>
        <dbReference type="Proteomes" id="UP000289152"/>
    </source>
</evidence>
<comment type="caution">
    <text evidence="5">The sequence shown here is derived from an EMBL/GenBank/DDBJ whole genome shotgun (WGS) entry which is preliminary data.</text>
</comment>
<reference evidence="5 6" key="1">
    <citation type="submission" date="2016-06" db="EMBL/GenBank/DDBJ databases">
        <title>Evolution of pathogenesis and genome organization in the Tremellales.</title>
        <authorList>
            <person name="Cuomo C."/>
            <person name="Litvintseva A."/>
            <person name="Heitman J."/>
            <person name="Chen Y."/>
            <person name="Sun S."/>
            <person name="Springer D."/>
            <person name="Dromer F."/>
            <person name="Young S."/>
            <person name="Zeng Q."/>
            <person name="Chapman S."/>
            <person name="Gujja S."/>
            <person name="Saif S."/>
            <person name="Birren B."/>
        </authorList>
    </citation>
    <scope>NUCLEOTIDE SEQUENCE [LARGE SCALE GENOMIC DNA]</scope>
    <source>
        <strain evidence="5 6">ATCC 28783</strain>
    </source>
</reference>
<name>A0A4Q1BQR1_TREME</name>
<gene>
    <name evidence="5" type="ORF">M231_02620</name>
</gene>
<dbReference type="Gene3D" id="1.20.5.170">
    <property type="match status" value="1"/>
</dbReference>
<dbReference type="STRING" id="5217.A0A4Q1BQR1"/>
<evidence type="ECO:0000313" key="5">
    <source>
        <dbReference type="EMBL" id="RXK40162.1"/>
    </source>
</evidence>
<keyword evidence="2" id="KW-0539">Nucleus</keyword>
<sequence>MEAPLTPNTSAFLSYLAAASAPAPVQQPDPKPQMNNNPLTSLPPSAFFPMPLPGRDTPEGTPPRSNNPSASPELGPQFRSYSVSDSDEQAAGGGQRSNDAGQHKRKVAKGHMSLDGLEDEEDEFESDAGVPHEDKRHHQNGSAQGRKGRKSGGGEDGDGKGPKEKEMGKAARRKEQNRAAQKAFRERREAKVKDLEDKVKKLEETTYGYTVENENLRAILKRLQEENVALKQSAFTFSMPLAGSGITPPSGGAPTPAGMQFNRSPASAPVTANKPSVPHRDVSVNSQDDQLVSLSDVPSSHRSSEPSTANSPESLVSINSARHVDSQRPTEANFFTNVSLGLPRMHPFAIKPDGTDSSPSDRQTPPSSGADNRSEIDALWASFYPNGLANFPGQQTRQQILQQQLQHLQQQQSPLNAPSPFSQFMAQVQASNALAATTPAVANINVPGAQSNTDSAPSPVQQPAKSMAYRDTSTRQEGQVNWGALNQENMSNFLESLSGGPPEADNSMADDDFFNAQLRQVLQPGSGITPGIASGQGNGEWNFSAPIAFSPTNYLNMSPSPLETGSSSADSPTSGSISGPDDSKSSATTPESSPVPAEMVEPLIKNKIVRVIGEDGRDVKPSELWVRAGLHNVTPTDIVIDDLCDQMRAKATVKGGQHFLKVEDAETMLRWQAQIAAHDC</sequence>
<dbReference type="PROSITE" id="PS00036">
    <property type="entry name" value="BZIP_BASIC"/>
    <property type="match status" value="1"/>
</dbReference>
<feature type="region of interest" description="Disordered" evidence="3">
    <location>
        <begin position="346"/>
        <end position="373"/>
    </location>
</feature>
<dbReference type="InterPro" id="IPR050936">
    <property type="entry name" value="AP-1-like"/>
</dbReference>
<dbReference type="CDD" id="cd14688">
    <property type="entry name" value="bZIP_YAP"/>
    <property type="match status" value="1"/>
</dbReference>
<accession>A0A4Q1BQR1</accession>
<dbReference type="InterPro" id="IPR046347">
    <property type="entry name" value="bZIP_sf"/>
</dbReference>
<dbReference type="Proteomes" id="UP000289152">
    <property type="component" value="Unassembled WGS sequence"/>
</dbReference>
<dbReference type="EMBL" id="SDIL01000022">
    <property type="protein sequence ID" value="RXK40162.1"/>
    <property type="molecule type" value="Genomic_DNA"/>
</dbReference>
<dbReference type="GO" id="GO:0000976">
    <property type="term" value="F:transcription cis-regulatory region binding"/>
    <property type="evidence" value="ECO:0007669"/>
    <property type="project" value="InterPro"/>
</dbReference>
<dbReference type="GO" id="GO:0001228">
    <property type="term" value="F:DNA-binding transcription activator activity, RNA polymerase II-specific"/>
    <property type="evidence" value="ECO:0007669"/>
    <property type="project" value="TreeGrafter"/>
</dbReference>
<evidence type="ECO:0000256" key="3">
    <source>
        <dbReference type="SAM" id="MobiDB-lite"/>
    </source>
</evidence>
<feature type="compositionally biased region" description="Polar residues" evidence="3">
    <location>
        <begin position="355"/>
        <end position="371"/>
    </location>
</feature>
<dbReference type="VEuPathDB" id="FungiDB:TREMEDRAFT_61238"/>
<dbReference type="AlphaFoldDB" id="A0A4Q1BQR1"/>
<dbReference type="PANTHER" id="PTHR40621:SF6">
    <property type="entry name" value="AP-1-LIKE TRANSCRIPTION FACTOR YAP1-RELATED"/>
    <property type="match status" value="1"/>
</dbReference>
<evidence type="ECO:0000256" key="2">
    <source>
        <dbReference type="ARBA" id="ARBA00023242"/>
    </source>
</evidence>
<comment type="subcellular location">
    <subcellularLocation>
        <location evidence="1">Nucleus</location>
    </subcellularLocation>
</comment>
<feature type="compositionally biased region" description="Low complexity" evidence="3">
    <location>
        <begin position="246"/>
        <end position="258"/>
    </location>
</feature>
<feature type="compositionally biased region" description="Polar residues" evidence="3">
    <location>
        <begin position="33"/>
        <end position="43"/>
    </location>
</feature>
<feature type="compositionally biased region" description="Polar residues" evidence="3">
    <location>
        <begin position="283"/>
        <end position="314"/>
    </location>
</feature>
<keyword evidence="6" id="KW-1185">Reference proteome</keyword>
<feature type="region of interest" description="Disordered" evidence="3">
    <location>
        <begin position="246"/>
        <end position="314"/>
    </location>
</feature>
<evidence type="ECO:0000256" key="1">
    <source>
        <dbReference type="ARBA" id="ARBA00004123"/>
    </source>
</evidence>
<evidence type="ECO:0000259" key="4">
    <source>
        <dbReference type="PROSITE" id="PS50217"/>
    </source>
</evidence>
<feature type="compositionally biased region" description="Acidic residues" evidence="3">
    <location>
        <begin position="116"/>
        <end position="126"/>
    </location>
</feature>
<proteinExistence type="predicted"/>
<dbReference type="InterPro" id="IPR004827">
    <property type="entry name" value="bZIP"/>
</dbReference>
<organism evidence="5 6">
    <name type="scientific">Tremella mesenterica</name>
    <name type="common">Jelly fungus</name>
    <dbReference type="NCBI Taxonomy" id="5217"/>
    <lineage>
        <taxon>Eukaryota</taxon>
        <taxon>Fungi</taxon>
        <taxon>Dikarya</taxon>
        <taxon>Basidiomycota</taxon>
        <taxon>Agaricomycotina</taxon>
        <taxon>Tremellomycetes</taxon>
        <taxon>Tremellales</taxon>
        <taxon>Tremellaceae</taxon>
        <taxon>Tremella</taxon>
    </lineage>
</organism>
<feature type="compositionally biased region" description="Low complexity" evidence="3">
    <location>
        <begin position="565"/>
        <end position="579"/>
    </location>
</feature>
<feature type="region of interest" description="Disordered" evidence="3">
    <location>
        <begin position="556"/>
        <end position="600"/>
    </location>
</feature>
<dbReference type="OrthoDB" id="2593073at2759"/>
<dbReference type="SMART" id="SM00338">
    <property type="entry name" value="BRLZ"/>
    <property type="match status" value="1"/>
</dbReference>
<feature type="region of interest" description="Disordered" evidence="3">
    <location>
        <begin position="20"/>
        <end position="197"/>
    </location>
</feature>
<feature type="compositionally biased region" description="Basic and acidic residues" evidence="3">
    <location>
        <begin position="157"/>
        <end position="197"/>
    </location>
</feature>
<feature type="domain" description="BZIP" evidence="4">
    <location>
        <begin position="169"/>
        <end position="230"/>
    </location>
</feature>
<dbReference type="PROSITE" id="PS50217">
    <property type="entry name" value="BZIP"/>
    <property type="match status" value="1"/>
</dbReference>
<dbReference type="GO" id="GO:0090575">
    <property type="term" value="C:RNA polymerase II transcription regulator complex"/>
    <property type="evidence" value="ECO:0007669"/>
    <property type="project" value="TreeGrafter"/>
</dbReference>
<dbReference type="InParanoid" id="A0A4Q1BQR1"/>